<dbReference type="PRINTS" id="PR00455">
    <property type="entry name" value="HTHTETR"/>
</dbReference>
<dbReference type="InterPro" id="IPR049397">
    <property type="entry name" value="EthR_C"/>
</dbReference>
<protein>
    <submittedName>
        <fullName evidence="4">TetR/AcrR family transcriptional regulator</fullName>
    </submittedName>
</protein>
<dbReference type="InterPro" id="IPR050109">
    <property type="entry name" value="HTH-type_TetR-like_transc_reg"/>
</dbReference>
<dbReference type="GO" id="GO:0003700">
    <property type="term" value="F:DNA-binding transcription factor activity"/>
    <property type="evidence" value="ECO:0007669"/>
    <property type="project" value="TreeGrafter"/>
</dbReference>
<dbReference type="PANTHER" id="PTHR30055">
    <property type="entry name" value="HTH-TYPE TRANSCRIPTIONAL REGULATOR RUTR"/>
    <property type="match status" value="1"/>
</dbReference>
<dbReference type="SUPFAM" id="SSF46689">
    <property type="entry name" value="Homeodomain-like"/>
    <property type="match status" value="1"/>
</dbReference>
<comment type="caution">
    <text evidence="4">The sequence shown here is derived from an EMBL/GenBank/DDBJ whole genome shotgun (WGS) entry which is preliminary data.</text>
</comment>
<dbReference type="AlphaFoldDB" id="A0A2T4UGP4"/>
<dbReference type="Proteomes" id="UP000240739">
    <property type="component" value="Unassembled WGS sequence"/>
</dbReference>
<dbReference type="InterPro" id="IPR036271">
    <property type="entry name" value="Tet_transcr_reg_TetR-rel_C_sf"/>
</dbReference>
<evidence type="ECO:0000256" key="1">
    <source>
        <dbReference type="ARBA" id="ARBA00023125"/>
    </source>
</evidence>
<dbReference type="Pfam" id="PF21313">
    <property type="entry name" value="EthR_C"/>
    <property type="match status" value="1"/>
</dbReference>
<dbReference type="Pfam" id="PF00440">
    <property type="entry name" value="TetR_N"/>
    <property type="match status" value="1"/>
</dbReference>
<reference evidence="4 5" key="1">
    <citation type="submission" date="2018-03" db="EMBL/GenBank/DDBJ databases">
        <title>Aquarubrobacter algicola gen. nov., sp. nov., a novel actinobacterium isolated from shallow eutrophic lake during the end of cyanobacterial harmful algal blooms.</title>
        <authorList>
            <person name="Chun S.J."/>
        </authorList>
    </citation>
    <scope>NUCLEOTIDE SEQUENCE [LARGE SCALE GENOMIC DNA]</scope>
    <source>
        <strain evidence="4 5">Seoho-28</strain>
    </source>
</reference>
<organism evidence="4 5">
    <name type="scientific">Paraconexibacter algicola</name>
    <dbReference type="NCBI Taxonomy" id="2133960"/>
    <lineage>
        <taxon>Bacteria</taxon>
        <taxon>Bacillati</taxon>
        <taxon>Actinomycetota</taxon>
        <taxon>Thermoleophilia</taxon>
        <taxon>Solirubrobacterales</taxon>
        <taxon>Paraconexibacteraceae</taxon>
        <taxon>Paraconexibacter</taxon>
    </lineage>
</organism>
<dbReference type="SUPFAM" id="SSF48498">
    <property type="entry name" value="Tetracyclin repressor-like, C-terminal domain"/>
    <property type="match status" value="1"/>
</dbReference>
<keyword evidence="1 2" id="KW-0238">DNA-binding</keyword>
<dbReference type="PROSITE" id="PS50977">
    <property type="entry name" value="HTH_TETR_2"/>
    <property type="match status" value="1"/>
</dbReference>
<feature type="DNA-binding region" description="H-T-H motif" evidence="2">
    <location>
        <begin position="43"/>
        <end position="62"/>
    </location>
</feature>
<evidence type="ECO:0000256" key="2">
    <source>
        <dbReference type="PROSITE-ProRule" id="PRU00335"/>
    </source>
</evidence>
<evidence type="ECO:0000313" key="4">
    <source>
        <dbReference type="EMBL" id="PTL58421.1"/>
    </source>
</evidence>
<gene>
    <name evidence="4" type="ORF">C7Y72_01520</name>
</gene>
<dbReference type="EMBL" id="PYYB01000001">
    <property type="protein sequence ID" value="PTL58421.1"/>
    <property type="molecule type" value="Genomic_DNA"/>
</dbReference>
<sequence>MPGSPSVSEAVAQRPPSRGDVRRAALLQALERLLRDRPLSAVGIGEIARDAGVVRSAFYFYFPSKEAAVAELLGDVADELLAVAAPFLDEPHGRDVAAVGRTMRSTVAAWRRHRHVVLATIDARDDAEVRRLWNAWIDRFVAPVAATIAAERALGNAPDGPDPVLLARLLLSMNERALERHARGEDEPSFTDEQLADALTTTWLSAIFGGPTA</sequence>
<dbReference type="InterPro" id="IPR001647">
    <property type="entry name" value="HTH_TetR"/>
</dbReference>
<name>A0A2T4UGP4_9ACTN</name>
<evidence type="ECO:0000259" key="3">
    <source>
        <dbReference type="PROSITE" id="PS50977"/>
    </source>
</evidence>
<feature type="domain" description="HTH tetR-type" evidence="3">
    <location>
        <begin position="20"/>
        <end position="80"/>
    </location>
</feature>
<dbReference type="Gene3D" id="1.10.10.60">
    <property type="entry name" value="Homeodomain-like"/>
    <property type="match status" value="1"/>
</dbReference>
<proteinExistence type="predicted"/>
<keyword evidence="5" id="KW-1185">Reference proteome</keyword>
<dbReference type="InterPro" id="IPR009057">
    <property type="entry name" value="Homeodomain-like_sf"/>
</dbReference>
<dbReference type="GO" id="GO:0000976">
    <property type="term" value="F:transcription cis-regulatory region binding"/>
    <property type="evidence" value="ECO:0007669"/>
    <property type="project" value="TreeGrafter"/>
</dbReference>
<accession>A0A2T4UGP4</accession>
<dbReference type="PANTHER" id="PTHR30055:SF184">
    <property type="entry name" value="HTH-TYPE TRANSCRIPTIONAL REGULATOR ETHR"/>
    <property type="match status" value="1"/>
</dbReference>
<dbReference type="Gene3D" id="1.10.357.10">
    <property type="entry name" value="Tetracycline Repressor, domain 2"/>
    <property type="match status" value="1"/>
</dbReference>
<evidence type="ECO:0000313" key="5">
    <source>
        <dbReference type="Proteomes" id="UP000240739"/>
    </source>
</evidence>